<dbReference type="EMBL" id="UYRT01002432">
    <property type="protein sequence ID" value="VDK31041.1"/>
    <property type="molecule type" value="Genomic_DNA"/>
</dbReference>
<dbReference type="GO" id="GO:0007166">
    <property type="term" value="P:cell surface receptor signaling pathway"/>
    <property type="evidence" value="ECO:0007669"/>
    <property type="project" value="TreeGrafter"/>
</dbReference>
<reference evidence="4 5" key="2">
    <citation type="submission" date="2018-11" db="EMBL/GenBank/DDBJ databases">
        <authorList>
            <consortium name="Pathogen Informatics"/>
        </authorList>
    </citation>
    <scope>NUCLEOTIDE SEQUENCE [LARGE SCALE GENOMIC DNA]</scope>
</reference>
<dbReference type="InterPro" id="IPR000436">
    <property type="entry name" value="Sushi_SCR_CCP_dom"/>
</dbReference>
<protein>
    <submittedName>
        <fullName evidence="6">Selectin E</fullName>
    </submittedName>
</protein>
<dbReference type="Gene3D" id="2.10.70.10">
    <property type="entry name" value="Complement Module, domain 1"/>
    <property type="match status" value="2"/>
</dbReference>
<accession>A0A183CZE1</accession>
<feature type="domain" description="Sushi" evidence="3">
    <location>
        <begin position="45"/>
        <end position="103"/>
    </location>
</feature>
<evidence type="ECO:0000313" key="5">
    <source>
        <dbReference type="Proteomes" id="UP000271098"/>
    </source>
</evidence>
<organism evidence="6">
    <name type="scientific">Gongylonema pulchrum</name>
    <dbReference type="NCBI Taxonomy" id="637853"/>
    <lineage>
        <taxon>Eukaryota</taxon>
        <taxon>Metazoa</taxon>
        <taxon>Ecdysozoa</taxon>
        <taxon>Nematoda</taxon>
        <taxon>Chromadorea</taxon>
        <taxon>Rhabditida</taxon>
        <taxon>Spirurina</taxon>
        <taxon>Spiruromorpha</taxon>
        <taxon>Spiruroidea</taxon>
        <taxon>Gongylonematidae</taxon>
        <taxon>Gongylonema</taxon>
    </lineage>
</organism>
<dbReference type="OrthoDB" id="536211at2759"/>
<comment type="caution">
    <text evidence="2">Lacks conserved residue(s) required for the propagation of feature annotation.</text>
</comment>
<dbReference type="InterPro" id="IPR043543">
    <property type="entry name" value="PAPPA/PAPPA2"/>
</dbReference>
<reference evidence="6" key="1">
    <citation type="submission" date="2016-06" db="UniProtKB">
        <authorList>
            <consortium name="WormBaseParasite"/>
        </authorList>
    </citation>
    <scope>IDENTIFICATION</scope>
</reference>
<evidence type="ECO:0000259" key="3">
    <source>
        <dbReference type="PROSITE" id="PS50923"/>
    </source>
</evidence>
<evidence type="ECO:0000313" key="6">
    <source>
        <dbReference type="WBParaSite" id="GPUH_0000183601-mRNA-1"/>
    </source>
</evidence>
<dbReference type="GO" id="GO:0004222">
    <property type="term" value="F:metalloendopeptidase activity"/>
    <property type="evidence" value="ECO:0007669"/>
    <property type="project" value="TreeGrafter"/>
</dbReference>
<feature type="domain" description="Sushi" evidence="3">
    <location>
        <begin position="1"/>
        <end position="44"/>
    </location>
</feature>
<keyword evidence="2" id="KW-0768">Sushi</keyword>
<name>A0A183CZE1_9BILA</name>
<evidence type="ECO:0000313" key="4">
    <source>
        <dbReference type="EMBL" id="VDK31041.1"/>
    </source>
</evidence>
<evidence type="ECO:0000256" key="1">
    <source>
        <dbReference type="ARBA" id="ARBA00023157"/>
    </source>
</evidence>
<dbReference type="WBParaSite" id="GPUH_0000183601-mRNA-1">
    <property type="protein sequence ID" value="GPUH_0000183601-mRNA-1"/>
    <property type="gene ID" value="GPUH_0000183601"/>
</dbReference>
<dbReference type="PANTHER" id="PTHR46130:SF3">
    <property type="entry name" value="CHROMOSOME UNDETERMINED SCAFFOLD_33, WHOLE GENOME SHOTGUN SEQUENCE"/>
    <property type="match status" value="1"/>
</dbReference>
<gene>
    <name evidence="4" type="ORF">GPUH_LOCUS1832</name>
</gene>
<dbReference type="SUPFAM" id="SSF57535">
    <property type="entry name" value="Complement control module/SCR domain"/>
    <property type="match status" value="2"/>
</dbReference>
<dbReference type="PROSITE" id="PS50923">
    <property type="entry name" value="SUSHI"/>
    <property type="match status" value="2"/>
</dbReference>
<evidence type="ECO:0000256" key="2">
    <source>
        <dbReference type="PROSITE-ProRule" id="PRU00302"/>
    </source>
</evidence>
<dbReference type="Pfam" id="PF00084">
    <property type="entry name" value="Sushi"/>
    <property type="match status" value="1"/>
</dbReference>
<dbReference type="AlphaFoldDB" id="A0A183CZE1"/>
<keyword evidence="5" id="KW-1185">Reference proteome</keyword>
<dbReference type="Proteomes" id="UP000271098">
    <property type="component" value="Unassembled WGS sequence"/>
</dbReference>
<dbReference type="GO" id="GO:0005615">
    <property type="term" value="C:extracellular space"/>
    <property type="evidence" value="ECO:0007669"/>
    <property type="project" value="TreeGrafter"/>
</dbReference>
<sequence length="159" mass="17923">HECQGATCTYTCETGFIFQNSQKSAVIVCSNGAWIGMSNLVCEPISCSMPKIEYADVDCPNGTNYRNRCTFRCRSNAMMIGQMNYMTCEENGLWTVPEAFCQVVCTHEGLLARNVSQDSMNCKANRVYDTQPHHPVSTVCRLNCRRHYRASQSHSLQTK</sequence>
<dbReference type="SMART" id="SM00032">
    <property type="entry name" value="CCP"/>
    <property type="match status" value="1"/>
</dbReference>
<dbReference type="PANTHER" id="PTHR46130">
    <property type="entry name" value="LAMGL DOMAIN-CONTAINING PROTEIN"/>
    <property type="match status" value="1"/>
</dbReference>
<dbReference type="CDD" id="cd00033">
    <property type="entry name" value="CCP"/>
    <property type="match status" value="1"/>
</dbReference>
<proteinExistence type="predicted"/>
<keyword evidence="1" id="KW-1015">Disulfide bond</keyword>
<dbReference type="InterPro" id="IPR035976">
    <property type="entry name" value="Sushi/SCR/CCP_sf"/>
</dbReference>
<dbReference type="GO" id="GO:0006508">
    <property type="term" value="P:proteolysis"/>
    <property type="evidence" value="ECO:0007669"/>
    <property type="project" value="TreeGrafter"/>
</dbReference>